<evidence type="ECO:0000256" key="5">
    <source>
        <dbReference type="ARBA" id="ARBA00022679"/>
    </source>
</evidence>
<dbReference type="EC" id="2.1.1.63" evidence="3"/>
<dbReference type="NCBIfam" id="TIGR00589">
    <property type="entry name" value="ogt"/>
    <property type="match status" value="1"/>
</dbReference>
<dbReference type="Proteomes" id="UP000315010">
    <property type="component" value="Unassembled WGS sequence"/>
</dbReference>
<evidence type="ECO:0000256" key="2">
    <source>
        <dbReference type="ARBA" id="ARBA00008711"/>
    </source>
</evidence>
<evidence type="ECO:0000313" key="10">
    <source>
        <dbReference type="EMBL" id="TWT76585.1"/>
    </source>
</evidence>
<keyword evidence="11" id="KW-1185">Reference proteome</keyword>
<dbReference type="Pfam" id="PF01035">
    <property type="entry name" value="DNA_binding_1"/>
    <property type="match status" value="1"/>
</dbReference>
<dbReference type="CDD" id="cd06445">
    <property type="entry name" value="ATase"/>
    <property type="match status" value="1"/>
</dbReference>
<dbReference type="GO" id="GO:0003908">
    <property type="term" value="F:methylated-DNA-[protein]-cysteine S-methyltransferase activity"/>
    <property type="evidence" value="ECO:0007669"/>
    <property type="project" value="UniProtKB-EC"/>
</dbReference>
<dbReference type="OrthoDB" id="9783680at2"/>
<keyword evidence="7" id="KW-0234">DNA repair</keyword>
<comment type="caution">
    <text evidence="10">The sequence shown here is derived from an EMBL/GenBank/DDBJ whole genome shotgun (WGS) entry which is preliminary data.</text>
</comment>
<protein>
    <recommendedName>
        <fullName evidence="3">methylated-DNA--[protein]-cysteine S-methyltransferase</fullName>
        <ecNumber evidence="3">2.1.1.63</ecNumber>
    </recommendedName>
</protein>
<dbReference type="GO" id="GO:0032259">
    <property type="term" value="P:methylation"/>
    <property type="evidence" value="ECO:0007669"/>
    <property type="project" value="UniProtKB-KW"/>
</dbReference>
<keyword evidence="4 10" id="KW-0489">Methyltransferase</keyword>
<dbReference type="InterPro" id="IPR001497">
    <property type="entry name" value="MethylDNA_cys_MeTrfase_AS"/>
</dbReference>
<evidence type="ECO:0000256" key="1">
    <source>
        <dbReference type="ARBA" id="ARBA00001286"/>
    </source>
</evidence>
<dbReference type="PANTHER" id="PTHR10815">
    <property type="entry name" value="METHYLATED-DNA--PROTEIN-CYSTEINE METHYLTRANSFERASE"/>
    <property type="match status" value="1"/>
</dbReference>
<dbReference type="EMBL" id="SJPJ01000002">
    <property type="protein sequence ID" value="TWT76585.1"/>
    <property type="molecule type" value="Genomic_DNA"/>
</dbReference>
<keyword evidence="6" id="KW-0227">DNA damage</keyword>
<reference evidence="10 11" key="1">
    <citation type="submission" date="2019-02" db="EMBL/GenBank/DDBJ databases">
        <title>Deep-cultivation of Planctomycetes and their phenomic and genomic characterization uncovers novel biology.</title>
        <authorList>
            <person name="Wiegand S."/>
            <person name="Jogler M."/>
            <person name="Boedeker C."/>
            <person name="Pinto D."/>
            <person name="Vollmers J."/>
            <person name="Rivas-Marin E."/>
            <person name="Kohn T."/>
            <person name="Peeters S.H."/>
            <person name="Heuer A."/>
            <person name="Rast P."/>
            <person name="Oberbeckmann S."/>
            <person name="Bunk B."/>
            <person name="Jeske O."/>
            <person name="Meyerdierks A."/>
            <person name="Storesund J.E."/>
            <person name="Kallscheuer N."/>
            <person name="Luecker S."/>
            <person name="Lage O.M."/>
            <person name="Pohl T."/>
            <person name="Merkel B.J."/>
            <person name="Hornburger P."/>
            <person name="Mueller R.-W."/>
            <person name="Bruemmer F."/>
            <person name="Labrenz M."/>
            <person name="Spormann A.M."/>
            <person name="Op Den Camp H."/>
            <person name="Overmann J."/>
            <person name="Amann R."/>
            <person name="Jetten M.S.M."/>
            <person name="Mascher T."/>
            <person name="Medema M.H."/>
            <person name="Devos D.P."/>
            <person name="Kaster A.-K."/>
            <person name="Ovreas L."/>
            <person name="Rohde M."/>
            <person name="Galperin M.Y."/>
            <person name="Jogler C."/>
        </authorList>
    </citation>
    <scope>NUCLEOTIDE SEQUENCE [LARGE SCALE GENOMIC DNA]</scope>
    <source>
        <strain evidence="10 11">CA13</strain>
    </source>
</reference>
<evidence type="ECO:0000256" key="3">
    <source>
        <dbReference type="ARBA" id="ARBA00011918"/>
    </source>
</evidence>
<organism evidence="10 11">
    <name type="scientific">Novipirellula herctigrandis</name>
    <dbReference type="NCBI Taxonomy" id="2527986"/>
    <lineage>
        <taxon>Bacteria</taxon>
        <taxon>Pseudomonadati</taxon>
        <taxon>Planctomycetota</taxon>
        <taxon>Planctomycetia</taxon>
        <taxon>Pirellulales</taxon>
        <taxon>Pirellulaceae</taxon>
        <taxon>Novipirellula</taxon>
    </lineage>
</organism>
<feature type="domain" description="Methylated-DNA-[protein]-cysteine S-methyltransferase DNA binding" evidence="9">
    <location>
        <begin position="87"/>
        <end position="168"/>
    </location>
</feature>
<dbReference type="RefSeq" id="WP_146404329.1">
    <property type="nucleotide sequence ID" value="NZ_SJPJ01000002.1"/>
</dbReference>
<dbReference type="AlphaFoldDB" id="A0A5C5YNY1"/>
<dbReference type="Gene3D" id="1.10.10.10">
    <property type="entry name" value="Winged helix-like DNA-binding domain superfamily/Winged helix DNA-binding domain"/>
    <property type="match status" value="1"/>
</dbReference>
<dbReference type="InterPro" id="IPR014048">
    <property type="entry name" value="MethylDNA_cys_MeTrfase_DNA-bd"/>
</dbReference>
<comment type="catalytic activity">
    <reaction evidence="1">
        <text>a 4-O-methyl-thymidine in DNA + L-cysteinyl-[protein] = a thymidine in DNA + S-methyl-L-cysteinyl-[protein]</text>
        <dbReference type="Rhea" id="RHEA:53428"/>
        <dbReference type="Rhea" id="RHEA-COMP:10131"/>
        <dbReference type="Rhea" id="RHEA-COMP:10132"/>
        <dbReference type="Rhea" id="RHEA-COMP:13555"/>
        <dbReference type="Rhea" id="RHEA-COMP:13556"/>
        <dbReference type="ChEBI" id="CHEBI:29950"/>
        <dbReference type="ChEBI" id="CHEBI:82612"/>
        <dbReference type="ChEBI" id="CHEBI:137386"/>
        <dbReference type="ChEBI" id="CHEBI:137387"/>
        <dbReference type="EC" id="2.1.1.63"/>
    </reaction>
</comment>
<evidence type="ECO:0000259" key="9">
    <source>
        <dbReference type="Pfam" id="PF01035"/>
    </source>
</evidence>
<proteinExistence type="inferred from homology"/>
<dbReference type="GO" id="GO:0006281">
    <property type="term" value="P:DNA repair"/>
    <property type="evidence" value="ECO:0007669"/>
    <property type="project" value="UniProtKB-KW"/>
</dbReference>
<evidence type="ECO:0000256" key="6">
    <source>
        <dbReference type="ARBA" id="ARBA00022763"/>
    </source>
</evidence>
<evidence type="ECO:0000256" key="7">
    <source>
        <dbReference type="ARBA" id="ARBA00023204"/>
    </source>
</evidence>
<gene>
    <name evidence="10" type="primary">ogt</name>
    <name evidence="10" type="ORF">CA13_70810</name>
</gene>
<keyword evidence="5 10" id="KW-0808">Transferase</keyword>
<evidence type="ECO:0000256" key="8">
    <source>
        <dbReference type="ARBA" id="ARBA00049348"/>
    </source>
</evidence>
<accession>A0A5C5YNY1</accession>
<comment type="catalytic activity">
    <reaction evidence="8">
        <text>a 6-O-methyl-2'-deoxyguanosine in DNA + L-cysteinyl-[protein] = S-methyl-L-cysteinyl-[protein] + a 2'-deoxyguanosine in DNA</text>
        <dbReference type="Rhea" id="RHEA:24000"/>
        <dbReference type="Rhea" id="RHEA-COMP:10131"/>
        <dbReference type="Rhea" id="RHEA-COMP:10132"/>
        <dbReference type="Rhea" id="RHEA-COMP:11367"/>
        <dbReference type="Rhea" id="RHEA-COMP:11368"/>
        <dbReference type="ChEBI" id="CHEBI:29950"/>
        <dbReference type="ChEBI" id="CHEBI:82612"/>
        <dbReference type="ChEBI" id="CHEBI:85445"/>
        <dbReference type="ChEBI" id="CHEBI:85448"/>
        <dbReference type="EC" id="2.1.1.63"/>
    </reaction>
</comment>
<comment type="similarity">
    <text evidence="2">Belongs to the MGMT family.</text>
</comment>
<dbReference type="InterPro" id="IPR036388">
    <property type="entry name" value="WH-like_DNA-bd_sf"/>
</dbReference>
<sequence length="173" mass="19117">MATICFVKQHDSPFGSLWSSWTDNGLYSLNWDKRMLNEDKRMPPSNERALSSTKQSAESLDDQLANFFAGLSADFECVKVDSYRWTPFTASVYKQCRKIPSGATISYKELADRAGNPRASRAVGSAMARNRIPIVIPCHRVISSSGALCGFSAPGGLRTKQFLLDLESQSLLV</sequence>
<dbReference type="PROSITE" id="PS00374">
    <property type="entry name" value="MGMT"/>
    <property type="match status" value="1"/>
</dbReference>
<dbReference type="InterPro" id="IPR036217">
    <property type="entry name" value="MethylDNA_cys_MeTrfase_DNAb"/>
</dbReference>
<dbReference type="FunFam" id="1.10.10.10:FF:000214">
    <property type="entry name" value="Methylated-DNA--protein-cysteine methyltransferase"/>
    <property type="match status" value="1"/>
</dbReference>
<dbReference type="PANTHER" id="PTHR10815:SF13">
    <property type="entry name" value="METHYLATED-DNA--PROTEIN-CYSTEINE METHYLTRANSFERASE"/>
    <property type="match status" value="1"/>
</dbReference>
<evidence type="ECO:0000313" key="11">
    <source>
        <dbReference type="Proteomes" id="UP000315010"/>
    </source>
</evidence>
<name>A0A5C5YNY1_9BACT</name>
<dbReference type="SUPFAM" id="SSF46767">
    <property type="entry name" value="Methylated DNA-protein cysteine methyltransferase, C-terminal domain"/>
    <property type="match status" value="1"/>
</dbReference>
<evidence type="ECO:0000256" key="4">
    <source>
        <dbReference type="ARBA" id="ARBA00022603"/>
    </source>
</evidence>